<keyword evidence="4" id="KW-1185">Reference proteome</keyword>
<evidence type="ECO:0000313" key="3">
    <source>
        <dbReference type="EMBL" id="VUG16047.1"/>
    </source>
</evidence>
<sequence length="514" mass="57261">MPQSIDADKAIDSGPNSETQSWDSPNDSLNEVIYQYPLINDDKDHHHHFNGHHHHRHHGPYSYAKKLTKKLAAPFFMHGNGQSSSADGSNDLLPFYDARTGDQEEPMLDPPSKVSYVSSDRKTRNTSENSNSSVLYPSVHGVEFKHSRSASSMTNLPADSTASLLLTAIESSADKRHLRSHSAVNLSSSLGRRFYDSPVRRNTPDEDLMSSSMTPIALSPSLRYSRTSNTPSSSEFASKRNSFGDSTSNSPRLLARDSFGQVNTSSRSSGDTPDDRKLSSSHNRLKSMTSFPLSSGLQSQSNISHESGHSQNVSGLNSSHLSSYASADLPSSGSSRNFIAPEIRKKFEDLNDMINANLAKCINSVDEDNTKLFEDVHSKYEKLDELNRQLETTIKDIQTYSGDVDSIKENDLRKLKSSDLFTNLNDLNARLTVVKLSLKKDEETLTSFGKEILALEQVKKRNVFTQKTRGNIILIIFGCLILVLIIRTVKHILHSGFTFDFIRSLYLKFAELIH</sequence>
<dbReference type="EMBL" id="CABFWN010000001">
    <property type="protein sequence ID" value="VUG16047.1"/>
    <property type="molecule type" value="Genomic_DNA"/>
</dbReference>
<feature type="compositionally biased region" description="Basic and acidic residues" evidence="1">
    <location>
        <begin position="194"/>
        <end position="204"/>
    </location>
</feature>
<feature type="compositionally biased region" description="Polar residues" evidence="1">
    <location>
        <begin position="260"/>
        <end position="271"/>
    </location>
</feature>
<feature type="region of interest" description="Disordered" evidence="1">
    <location>
        <begin position="101"/>
        <end position="134"/>
    </location>
</feature>
<proteinExistence type="predicted"/>
<evidence type="ECO:0000256" key="1">
    <source>
        <dbReference type="SAM" id="MobiDB-lite"/>
    </source>
</evidence>
<feature type="compositionally biased region" description="Polar residues" evidence="1">
    <location>
        <begin position="14"/>
        <end position="27"/>
    </location>
</feature>
<keyword evidence="2" id="KW-0812">Transmembrane</keyword>
<evidence type="ECO:0000256" key="2">
    <source>
        <dbReference type="SAM" id="Phobius"/>
    </source>
</evidence>
<accession>A0A7D9GYQ8</accession>
<feature type="compositionally biased region" description="Polar residues" evidence="1">
    <location>
        <begin position="280"/>
        <end position="335"/>
    </location>
</feature>
<organism evidence="3 4">
    <name type="scientific">Dekkera bruxellensis</name>
    <name type="common">Brettanomyces custersii</name>
    <dbReference type="NCBI Taxonomy" id="5007"/>
    <lineage>
        <taxon>Eukaryota</taxon>
        <taxon>Fungi</taxon>
        <taxon>Dikarya</taxon>
        <taxon>Ascomycota</taxon>
        <taxon>Saccharomycotina</taxon>
        <taxon>Pichiomycetes</taxon>
        <taxon>Pichiales</taxon>
        <taxon>Pichiaceae</taxon>
        <taxon>Brettanomyces</taxon>
    </lineage>
</organism>
<feature type="compositionally biased region" description="Polar residues" evidence="1">
    <location>
        <begin position="222"/>
        <end position="251"/>
    </location>
</feature>
<feature type="region of interest" description="Disordered" evidence="1">
    <location>
        <begin position="1"/>
        <end position="27"/>
    </location>
</feature>
<evidence type="ECO:0000313" key="4">
    <source>
        <dbReference type="Proteomes" id="UP000478008"/>
    </source>
</evidence>
<feature type="transmembrane region" description="Helical" evidence="2">
    <location>
        <begin position="470"/>
        <end position="489"/>
    </location>
</feature>
<reference evidence="3 4" key="1">
    <citation type="submission" date="2019-07" db="EMBL/GenBank/DDBJ databases">
        <authorList>
            <person name="Friedrich A."/>
            <person name="Schacherer J."/>
        </authorList>
    </citation>
    <scope>NUCLEOTIDE SEQUENCE [LARGE SCALE GENOMIC DNA]</scope>
</reference>
<feature type="region of interest" description="Disordered" evidence="1">
    <location>
        <begin position="194"/>
        <end position="335"/>
    </location>
</feature>
<feature type="compositionally biased region" description="Basic and acidic residues" evidence="1">
    <location>
        <begin position="1"/>
        <end position="11"/>
    </location>
</feature>
<keyword evidence="2" id="KW-1133">Transmembrane helix</keyword>
<dbReference type="Proteomes" id="UP000478008">
    <property type="component" value="Unassembled WGS sequence"/>
</dbReference>
<keyword evidence="2" id="KW-0472">Membrane</keyword>
<name>A0A7D9GYQ8_DEKBR</name>
<protein>
    <submittedName>
        <fullName evidence="3">DEBR0S1_06084g1_1</fullName>
    </submittedName>
</protein>
<gene>
    <name evidence="3" type="ORF">DEBR0S1_06084G</name>
</gene>
<dbReference type="AlphaFoldDB" id="A0A7D9GYQ8"/>